<dbReference type="AlphaFoldDB" id="A0A4Y8PD13"/>
<dbReference type="FunFam" id="2.40.50.140:FF:000045">
    <property type="entry name" value="Phenylalanine--tRNA ligase beta subunit"/>
    <property type="match status" value="1"/>
</dbReference>
<keyword evidence="13 15" id="KW-0030">Aminoacyl-tRNA synthetase</keyword>
<comment type="catalytic activity">
    <reaction evidence="14 15">
        <text>tRNA(Phe) + L-phenylalanine + ATP = L-phenylalanyl-tRNA(Phe) + AMP + diphosphate + H(+)</text>
        <dbReference type="Rhea" id="RHEA:19413"/>
        <dbReference type="Rhea" id="RHEA-COMP:9668"/>
        <dbReference type="Rhea" id="RHEA-COMP:9699"/>
        <dbReference type="ChEBI" id="CHEBI:15378"/>
        <dbReference type="ChEBI" id="CHEBI:30616"/>
        <dbReference type="ChEBI" id="CHEBI:33019"/>
        <dbReference type="ChEBI" id="CHEBI:58095"/>
        <dbReference type="ChEBI" id="CHEBI:78442"/>
        <dbReference type="ChEBI" id="CHEBI:78531"/>
        <dbReference type="ChEBI" id="CHEBI:456215"/>
        <dbReference type="EC" id="6.1.1.20"/>
    </reaction>
</comment>
<evidence type="ECO:0000256" key="6">
    <source>
        <dbReference type="ARBA" id="ARBA00022598"/>
    </source>
</evidence>
<dbReference type="EMBL" id="LXQC01000136">
    <property type="protein sequence ID" value="TFE68911.1"/>
    <property type="molecule type" value="Genomic_DNA"/>
</dbReference>
<keyword evidence="5 16" id="KW-0820">tRNA-binding</keyword>
<evidence type="ECO:0000259" key="18">
    <source>
        <dbReference type="PROSITE" id="PS51447"/>
    </source>
</evidence>
<dbReference type="CDD" id="cd02796">
    <property type="entry name" value="tRNA_bind_bactPheRS"/>
    <property type="match status" value="1"/>
</dbReference>
<dbReference type="GO" id="GO:0004826">
    <property type="term" value="F:phenylalanine-tRNA ligase activity"/>
    <property type="evidence" value="ECO:0007669"/>
    <property type="project" value="UniProtKB-UniRule"/>
</dbReference>
<keyword evidence="7 15" id="KW-0479">Metal-binding</keyword>
<keyword evidence="11 16" id="KW-0694">RNA-binding</keyword>
<dbReference type="InterPro" id="IPR033714">
    <property type="entry name" value="tRNA_bind_bactPheRS"/>
</dbReference>
<dbReference type="RefSeq" id="WP_134439862.1">
    <property type="nucleotide sequence ID" value="NZ_LXQC01000136.1"/>
</dbReference>
<evidence type="ECO:0000256" key="1">
    <source>
        <dbReference type="ARBA" id="ARBA00004496"/>
    </source>
</evidence>
<dbReference type="InterPro" id="IPR036690">
    <property type="entry name" value="Fdx_antiC-bd_sf"/>
</dbReference>
<proteinExistence type="inferred from homology"/>
<feature type="binding site" evidence="15">
    <location>
        <position position="460"/>
    </location>
    <ligand>
        <name>Mg(2+)</name>
        <dbReference type="ChEBI" id="CHEBI:18420"/>
        <note>shared with alpha subunit</note>
    </ligand>
</feature>
<dbReference type="HAMAP" id="MF_00283">
    <property type="entry name" value="Phe_tRNA_synth_beta1"/>
    <property type="match status" value="1"/>
</dbReference>
<dbReference type="PROSITE" id="PS50886">
    <property type="entry name" value="TRBD"/>
    <property type="match status" value="1"/>
</dbReference>
<protein>
    <recommendedName>
        <fullName evidence="15">Phenylalanine--tRNA ligase beta subunit</fullName>
        <ecNumber evidence="15">6.1.1.20</ecNumber>
    </recommendedName>
    <alternativeName>
        <fullName evidence="15">Phenylalanyl-tRNA synthetase beta subunit</fullName>
        <shortName evidence="15">PheRS</shortName>
    </alternativeName>
</protein>
<evidence type="ECO:0000256" key="13">
    <source>
        <dbReference type="ARBA" id="ARBA00023146"/>
    </source>
</evidence>
<dbReference type="GO" id="GO:0009328">
    <property type="term" value="C:phenylalanine-tRNA ligase complex"/>
    <property type="evidence" value="ECO:0007669"/>
    <property type="project" value="TreeGrafter"/>
</dbReference>
<dbReference type="SUPFAM" id="SSF55681">
    <property type="entry name" value="Class II aaRS and biotin synthetases"/>
    <property type="match status" value="1"/>
</dbReference>
<name>A0A4Y8PD13_9BACT</name>
<organism evidence="20 21">
    <name type="scientific">Methylacidiphilum caldifontis</name>
    <dbReference type="NCBI Taxonomy" id="2795386"/>
    <lineage>
        <taxon>Bacteria</taxon>
        <taxon>Pseudomonadati</taxon>
        <taxon>Verrucomicrobiota</taxon>
        <taxon>Methylacidiphilae</taxon>
        <taxon>Methylacidiphilales</taxon>
        <taxon>Methylacidiphilaceae</taxon>
        <taxon>Methylacidiphilum (ex Ratnadevi et al. 2023)</taxon>
    </lineage>
</organism>
<keyword evidence="21" id="KW-1185">Reference proteome</keyword>
<accession>A0A4Y8PD13</accession>
<feature type="domain" description="TRNA-binding" evidence="17">
    <location>
        <begin position="39"/>
        <end position="147"/>
    </location>
</feature>
<evidence type="ECO:0000256" key="7">
    <source>
        <dbReference type="ARBA" id="ARBA00022723"/>
    </source>
</evidence>
<evidence type="ECO:0000256" key="11">
    <source>
        <dbReference type="ARBA" id="ARBA00022884"/>
    </source>
</evidence>
<feature type="domain" description="FDX-ACB" evidence="18">
    <location>
        <begin position="670"/>
        <end position="766"/>
    </location>
</feature>
<dbReference type="SUPFAM" id="SSF46955">
    <property type="entry name" value="Putative DNA-binding domain"/>
    <property type="match status" value="1"/>
</dbReference>
<dbReference type="GO" id="GO:0005524">
    <property type="term" value="F:ATP binding"/>
    <property type="evidence" value="ECO:0007669"/>
    <property type="project" value="UniProtKB-UniRule"/>
</dbReference>
<dbReference type="InterPro" id="IPR045060">
    <property type="entry name" value="Phe-tRNA-ligase_IIc_bsu"/>
</dbReference>
<dbReference type="Gene3D" id="2.40.50.140">
    <property type="entry name" value="Nucleic acid-binding proteins"/>
    <property type="match status" value="1"/>
</dbReference>
<evidence type="ECO:0000256" key="5">
    <source>
        <dbReference type="ARBA" id="ARBA00022555"/>
    </source>
</evidence>
<evidence type="ECO:0000256" key="4">
    <source>
        <dbReference type="ARBA" id="ARBA00022490"/>
    </source>
</evidence>
<keyword evidence="8 15" id="KW-0547">Nucleotide-binding</keyword>
<dbReference type="InterPro" id="IPR005121">
    <property type="entry name" value="Fdx_antiC-bd"/>
</dbReference>
<reference evidence="20 21" key="1">
    <citation type="submission" date="2016-05" db="EMBL/GenBank/DDBJ databases">
        <title>Diversity and Homogeneity among Thermoacidophilic Verrucomicrobia Methanotrophs Linked with Geographical Origin.</title>
        <authorList>
            <person name="Erikstad H.-A."/>
            <person name="Smestad N.B."/>
            <person name="Ceballos R.M."/>
            <person name="Birkeland N.-K."/>
        </authorList>
    </citation>
    <scope>NUCLEOTIDE SEQUENCE [LARGE SCALE GENOMIC DNA]</scope>
    <source>
        <strain evidence="20 21">Phi</strain>
    </source>
</reference>
<dbReference type="PROSITE" id="PS51483">
    <property type="entry name" value="B5"/>
    <property type="match status" value="1"/>
</dbReference>
<dbReference type="SMART" id="SM00896">
    <property type="entry name" value="FDX-ACB"/>
    <property type="match status" value="1"/>
</dbReference>
<dbReference type="SUPFAM" id="SSF54991">
    <property type="entry name" value="Anticodon-binding domain of PheRS"/>
    <property type="match status" value="1"/>
</dbReference>
<keyword evidence="6 15" id="KW-0436">Ligase</keyword>
<feature type="binding site" evidence="15">
    <location>
        <position position="454"/>
    </location>
    <ligand>
        <name>Mg(2+)</name>
        <dbReference type="ChEBI" id="CHEBI:18420"/>
        <note>shared with alpha subunit</note>
    </ligand>
</feature>
<dbReference type="Pfam" id="PF01588">
    <property type="entry name" value="tRNA_bind"/>
    <property type="match status" value="1"/>
</dbReference>
<dbReference type="InterPro" id="IPR041616">
    <property type="entry name" value="PheRS_beta_core"/>
</dbReference>
<dbReference type="PROSITE" id="PS51447">
    <property type="entry name" value="FDX_ACB"/>
    <property type="match status" value="1"/>
</dbReference>
<dbReference type="InterPro" id="IPR045864">
    <property type="entry name" value="aa-tRNA-synth_II/BPL/LPL"/>
</dbReference>
<dbReference type="Pfam" id="PF03484">
    <property type="entry name" value="B5"/>
    <property type="match status" value="1"/>
</dbReference>
<evidence type="ECO:0000256" key="8">
    <source>
        <dbReference type="ARBA" id="ARBA00022741"/>
    </source>
</evidence>
<comment type="subcellular location">
    <subcellularLocation>
        <location evidence="1 15">Cytoplasm</location>
    </subcellularLocation>
</comment>
<keyword evidence="4 15" id="KW-0963">Cytoplasm</keyword>
<feature type="binding site" evidence="15">
    <location>
        <position position="464"/>
    </location>
    <ligand>
        <name>Mg(2+)</name>
        <dbReference type="ChEBI" id="CHEBI:18420"/>
        <note>shared with alpha subunit</note>
    </ligand>
</feature>
<dbReference type="Gene3D" id="3.30.930.10">
    <property type="entry name" value="Bira Bifunctional Protein, Domain 2"/>
    <property type="match status" value="1"/>
</dbReference>
<dbReference type="InterPro" id="IPR005146">
    <property type="entry name" value="B3/B4_tRNA-bd"/>
</dbReference>
<dbReference type="InterPro" id="IPR009061">
    <property type="entry name" value="DNA-bd_dom_put_sf"/>
</dbReference>
<dbReference type="Proteomes" id="UP000297713">
    <property type="component" value="Unassembled WGS sequence"/>
</dbReference>
<dbReference type="InterPro" id="IPR005147">
    <property type="entry name" value="tRNA_synthase_B5-dom"/>
</dbReference>
<dbReference type="SMART" id="SM00874">
    <property type="entry name" value="B5"/>
    <property type="match status" value="1"/>
</dbReference>
<dbReference type="PANTHER" id="PTHR10947:SF0">
    <property type="entry name" value="PHENYLALANINE--TRNA LIGASE BETA SUBUNIT"/>
    <property type="match status" value="1"/>
</dbReference>
<evidence type="ECO:0000256" key="2">
    <source>
        <dbReference type="ARBA" id="ARBA00008653"/>
    </source>
</evidence>
<dbReference type="InterPro" id="IPR004532">
    <property type="entry name" value="Phe-tRNA-ligase_IIc_bsu_bact"/>
</dbReference>
<evidence type="ECO:0000256" key="15">
    <source>
        <dbReference type="HAMAP-Rule" id="MF_00283"/>
    </source>
</evidence>
<dbReference type="OrthoDB" id="9805455at2"/>
<dbReference type="PANTHER" id="PTHR10947">
    <property type="entry name" value="PHENYLALANYL-TRNA SYNTHETASE BETA CHAIN AND LEUCINE-RICH REPEAT-CONTAINING PROTEIN 47"/>
    <property type="match status" value="1"/>
</dbReference>
<dbReference type="Gene3D" id="3.30.56.10">
    <property type="match status" value="2"/>
</dbReference>
<evidence type="ECO:0000256" key="9">
    <source>
        <dbReference type="ARBA" id="ARBA00022840"/>
    </source>
</evidence>
<dbReference type="EC" id="6.1.1.20" evidence="15"/>
<dbReference type="Gene3D" id="3.30.70.380">
    <property type="entry name" value="Ferrodoxin-fold anticodon-binding domain"/>
    <property type="match status" value="1"/>
</dbReference>
<dbReference type="InterPro" id="IPR012340">
    <property type="entry name" value="NA-bd_OB-fold"/>
</dbReference>
<dbReference type="Pfam" id="PF03483">
    <property type="entry name" value="B3_4"/>
    <property type="match status" value="1"/>
</dbReference>
<comment type="caution">
    <text evidence="20">The sequence shown here is derived from an EMBL/GenBank/DDBJ whole genome shotgun (WGS) entry which is preliminary data.</text>
</comment>
<dbReference type="SUPFAM" id="SSF56037">
    <property type="entry name" value="PheT/TilS domain"/>
    <property type="match status" value="1"/>
</dbReference>
<feature type="domain" description="B5" evidence="19">
    <location>
        <begin position="400"/>
        <end position="476"/>
    </location>
</feature>
<dbReference type="Pfam" id="PF03147">
    <property type="entry name" value="FDX-ACB"/>
    <property type="match status" value="1"/>
</dbReference>
<evidence type="ECO:0000259" key="19">
    <source>
        <dbReference type="PROSITE" id="PS51483"/>
    </source>
</evidence>
<dbReference type="InterPro" id="IPR002547">
    <property type="entry name" value="tRNA-bd_dom"/>
</dbReference>
<evidence type="ECO:0000256" key="3">
    <source>
        <dbReference type="ARBA" id="ARBA00011209"/>
    </source>
</evidence>
<evidence type="ECO:0000256" key="16">
    <source>
        <dbReference type="PROSITE-ProRule" id="PRU00209"/>
    </source>
</evidence>
<sequence length="767" mass="86468">MKISINWLKDYIELEQPLPAIVEKLTMGGVEVEEIKEVGITEQNIVVGEIVSWEIHPNADRLRLCQVFTGTETLKVVCGAKNFDRGDKVALALPGAVLPGGIQIGERKIRGERSYGMLCSEKELGLSDASEGIMILSKDAVVGSALSSIFPKDHILDLEITPNRSDLLSYIGIARELAALGSGKLKALSFLTHQPFEIPARGFGRLTIENEKKCPFYSGCLLENVHVGPSPHWLASRLKASGFRPINVVVDITNYVLLETGEPLHAFDADRFGSFDIHIRDGRLGEIFVGLDGGQYELNESDLVISSPNRVEALAGVLGGAGSAISDSTTSVLLESAWFDPLSIQQSSTRLGVVSESSFRFSRKVDPQIVIPARNRAVELLKRLTGASLIDYVQSGTLPLEKRGIKLRKKKLEEFTVCYWPEEEVEDKLRSLGLTLKAKTEEMFWWEIPSFRQDLEIEEDLIEELVRLKGFSDFPSRIPAGFALPSQAEKEWDKVLSLKQVLASKGYHECITIPLVSDDEQTAKLSLSNPSSIHYAKLRCSFLDSLLSVANTNWRRGNKEIKIFEVGNLFFNIEGVVHEELSLGILVAGEMGSLHWMEGRRKVDFYDLKQIIDYLEDKKGFFKEDRRYLKEINIDFIRGLDLPLPCFYAEYSLEEWKKRKDEIPLYRPLPTQPSIRRDIAIIVDKEIVHEEILKAIGEQRVPFLETVELFDIFEDLQGSRIAQTKKSMTYALTFRAPDRTLTDDEINIIIMNIKEELKKRIGCSFRE</sequence>
<dbReference type="GO" id="GO:0006432">
    <property type="term" value="P:phenylalanyl-tRNA aminoacylation"/>
    <property type="evidence" value="ECO:0007669"/>
    <property type="project" value="UniProtKB-UniRule"/>
</dbReference>
<dbReference type="GO" id="GO:0000287">
    <property type="term" value="F:magnesium ion binding"/>
    <property type="evidence" value="ECO:0007669"/>
    <property type="project" value="UniProtKB-UniRule"/>
</dbReference>
<evidence type="ECO:0000256" key="14">
    <source>
        <dbReference type="ARBA" id="ARBA00049255"/>
    </source>
</evidence>
<comment type="similarity">
    <text evidence="2 15">Belongs to the phenylalanyl-tRNA synthetase beta subunit family. Type 1 subfamily.</text>
</comment>
<evidence type="ECO:0000256" key="12">
    <source>
        <dbReference type="ARBA" id="ARBA00022917"/>
    </source>
</evidence>
<dbReference type="NCBIfam" id="NF045760">
    <property type="entry name" value="YtpR"/>
    <property type="match status" value="1"/>
</dbReference>
<comment type="subunit">
    <text evidence="3 15">Tetramer of two alpha and two beta subunits.</text>
</comment>
<evidence type="ECO:0000313" key="21">
    <source>
        <dbReference type="Proteomes" id="UP000297713"/>
    </source>
</evidence>
<keyword evidence="9 15" id="KW-0067">ATP-binding</keyword>
<evidence type="ECO:0000256" key="10">
    <source>
        <dbReference type="ARBA" id="ARBA00022842"/>
    </source>
</evidence>
<keyword evidence="10 15" id="KW-0460">Magnesium</keyword>
<dbReference type="GO" id="GO:0000049">
    <property type="term" value="F:tRNA binding"/>
    <property type="evidence" value="ECO:0007669"/>
    <property type="project" value="UniProtKB-UniRule"/>
</dbReference>
<dbReference type="Gene3D" id="3.50.40.10">
    <property type="entry name" value="Phenylalanyl-trna Synthetase, Chain B, domain 3"/>
    <property type="match status" value="1"/>
</dbReference>
<comment type="cofactor">
    <cofactor evidence="15">
        <name>Mg(2+)</name>
        <dbReference type="ChEBI" id="CHEBI:18420"/>
    </cofactor>
    <text evidence="15">Binds 2 magnesium ions per tetramer.</text>
</comment>
<dbReference type="NCBIfam" id="TIGR00472">
    <property type="entry name" value="pheT_bact"/>
    <property type="match status" value="1"/>
</dbReference>
<feature type="binding site" evidence="15">
    <location>
        <position position="463"/>
    </location>
    <ligand>
        <name>Mg(2+)</name>
        <dbReference type="ChEBI" id="CHEBI:18420"/>
        <note>shared with alpha subunit</note>
    </ligand>
</feature>
<dbReference type="Pfam" id="PF17759">
    <property type="entry name" value="tRNA_synthFbeta"/>
    <property type="match status" value="1"/>
</dbReference>
<dbReference type="SUPFAM" id="SSF50249">
    <property type="entry name" value="Nucleic acid-binding proteins"/>
    <property type="match status" value="1"/>
</dbReference>
<dbReference type="SMART" id="SM00873">
    <property type="entry name" value="B3_4"/>
    <property type="match status" value="1"/>
</dbReference>
<evidence type="ECO:0000313" key="20">
    <source>
        <dbReference type="EMBL" id="TFE68911.1"/>
    </source>
</evidence>
<keyword evidence="12 15" id="KW-0648">Protein biosynthesis</keyword>
<gene>
    <name evidence="15" type="primary">pheT</name>
    <name evidence="20" type="ORF">A7Q10_07390</name>
</gene>
<dbReference type="InterPro" id="IPR020825">
    <property type="entry name" value="Phe-tRNA_synthase-like_B3/B4"/>
</dbReference>
<evidence type="ECO:0000259" key="17">
    <source>
        <dbReference type="PROSITE" id="PS50886"/>
    </source>
</evidence>